<dbReference type="RefSeq" id="WP_088270925.1">
    <property type="nucleotide sequence ID" value="NZ_BMKI01000016.1"/>
</dbReference>
<organism evidence="1 2">
    <name type="scientific">Enterococcus wangshanyuanii</name>
    <dbReference type="NCBI Taxonomy" id="2005703"/>
    <lineage>
        <taxon>Bacteria</taxon>
        <taxon>Bacillati</taxon>
        <taxon>Bacillota</taxon>
        <taxon>Bacilli</taxon>
        <taxon>Lactobacillales</taxon>
        <taxon>Enterococcaceae</taxon>
        <taxon>Enterococcus</taxon>
    </lineage>
</organism>
<evidence type="ECO:0000313" key="2">
    <source>
        <dbReference type="Proteomes" id="UP000630615"/>
    </source>
</evidence>
<evidence type="ECO:0008006" key="3">
    <source>
        <dbReference type="Google" id="ProtNLM"/>
    </source>
</evidence>
<name>A0ABQ1PU47_9ENTE</name>
<protein>
    <recommendedName>
        <fullName evidence="3">Phage head-tail adapter protein</fullName>
    </recommendedName>
</protein>
<comment type="caution">
    <text evidence="1">The sequence shown here is derived from an EMBL/GenBank/DDBJ whole genome shotgun (WGS) entry which is preliminary data.</text>
</comment>
<proteinExistence type="predicted"/>
<gene>
    <name evidence="1" type="ORF">GCM10011573_36440</name>
</gene>
<keyword evidence="2" id="KW-1185">Reference proteome</keyword>
<evidence type="ECO:0000313" key="1">
    <source>
        <dbReference type="EMBL" id="GGD03693.1"/>
    </source>
</evidence>
<reference evidence="2" key="1">
    <citation type="journal article" date="2019" name="Int. J. Syst. Evol. Microbiol.">
        <title>The Global Catalogue of Microorganisms (GCM) 10K type strain sequencing project: providing services to taxonomists for standard genome sequencing and annotation.</title>
        <authorList>
            <consortium name="The Broad Institute Genomics Platform"/>
            <consortium name="The Broad Institute Genome Sequencing Center for Infectious Disease"/>
            <person name="Wu L."/>
            <person name="Ma J."/>
        </authorList>
    </citation>
    <scope>NUCLEOTIDE SEQUENCE [LARGE SCALE GENOMIC DNA]</scope>
    <source>
        <strain evidence="2">CGMCC 1.15942</strain>
    </source>
</reference>
<dbReference type="EMBL" id="BMKI01000016">
    <property type="protein sequence ID" value="GGD03693.1"/>
    <property type="molecule type" value="Genomic_DNA"/>
</dbReference>
<accession>A0ABQ1PU47</accession>
<dbReference type="Proteomes" id="UP000630615">
    <property type="component" value="Unassembled WGS sequence"/>
</dbReference>
<sequence length="103" mass="11913">MRLFEVALKKKQKIDTDKLGNPIYELTTFKTGKGRKSIWTVQEIALDSRIVSKKMQKIITTLSREQLLQASHLSLKGETFSIEEIKGEDEDRWRILSVISYGK</sequence>